<keyword evidence="3" id="KW-1185">Reference proteome</keyword>
<feature type="signal peptide" evidence="1">
    <location>
        <begin position="1"/>
        <end position="20"/>
    </location>
</feature>
<comment type="caution">
    <text evidence="2">The sequence shown here is derived from an EMBL/GenBank/DDBJ whole genome shotgun (WGS) entry which is preliminary data.</text>
</comment>
<feature type="chain" id="PRO_5037575155" description="Carboxymuconolactone decarboxylase family protein" evidence="1">
    <location>
        <begin position="21"/>
        <end position="175"/>
    </location>
</feature>
<proteinExistence type="predicted"/>
<evidence type="ECO:0000313" key="2">
    <source>
        <dbReference type="EMBL" id="MBD2705071.1"/>
    </source>
</evidence>
<gene>
    <name evidence="2" type="ORF">IC229_30880</name>
</gene>
<evidence type="ECO:0000313" key="3">
    <source>
        <dbReference type="Proteomes" id="UP000598820"/>
    </source>
</evidence>
<name>A0A927AVC0_9BACT</name>
<dbReference type="EMBL" id="JACWZY010000044">
    <property type="protein sequence ID" value="MBD2705071.1"/>
    <property type="molecule type" value="Genomic_DNA"/>
</dbReference>
<protein>
    <recommendedName>
        <fullName evidence="4">Carboxymuconolactone decarboxylase family protein</fullName>
    </recommendedName>
</protein>
<dbReference type="AlphaFoldDB" id="A0A927AVC0"/>
<evidence type="ECO:0000256" key="1">
    <source>
        <dbReference type="SAM" id="SignalP"/>
    </source>
</evidence>
<keyword evidence="1" id="KW-0732">Signal</keyword>
<reference evidence="2" key="1">
    <citation type="submission" date="2020-09" db="EMBL/GenBank/DDBJ databases">
        <authorList>
            <person name="Kim M.K."/>
        </authorList>
    </citation>
    <scope>NUCLEOTIDE SEQUENCE</scope>
    <source>
        <strain evidence="2">BT702</strain>
    </source>
</reference>
<evidence type="ECO:0008006" key="4">
    <source>
        <dbReference type="Google" id="ProtNLM"/>
    </source>
</evidence>
<organism evidence="2 3">
    <name type="scientific">Spirosoma profusum</name>
    <dbReference type="NCBI Taxonomy" id="2771354"/>
    <lineage>
        <taxon>Bacteria</taxon>
        <taxon>Pseudomonadati</taxon>
        <taxon>Bacteroidota</taxon>
        <taxon>Cytophagia</taxon>
        <taxon>Cytophagales</taxon>
        <taxon>Cytophagaceae</taxon>
        <taxon>Spirosoma</taxon>
    </lineage>
</organism>
<sequence>MKKYLFYFLVFSGLQFSVSAQPKPDLPKLTEAQKAETLAFNSTAVHAGSIAYAKSMGKTPKEYGRAIGKLFIPSWKQGAKSGQELRGLVEHMNSVAQAFNCPFKLTSWSAREAIIRRGKLLQDPRTASLFTSLGVTAQDMEAWNEGVMGEISTSLGYSLSQRQEGKDVVVTVKKL</sequence>
<dbReference type="Proteomes" id="UP000598820">
    <property type="component" value="Unassembled WGS sequence"/>
</dbReference>
<dbReference type="RefSeq" id="WP_190892168.1">
    <property type="nucleotide sequence ID" value="NZ_JACWZY010000044.1"/>
</dbReference>
<accession>A0A927AVC0</accession>